<keyword evidence="3 7" id="KW-0378">Hydrolase</keyword>
<keyword evidence="4 7" id="KW-0442">Lipid degradation</keyword>
<dbReference type="CDD" id="cd00519">
    <property type="entry name" value="Lipase_3"/>
    <property type="match status" value="1"/>
</dbReference>
<evidence type="ECO:0000313" key="10">
    <source>
        <dbReference type="EMBL" id="KAG6533330.1"/>
    </source>
</evidence>
<evidence type="ECO:0000256" key="1">
    <source>
        <dbReference type="ARBA" id="ARBA00003523"/>
    </source>
</evidence>
<reference evidence="10 11" key="1">
    <citation type="submission" date="2020-08" db="EMBL/GenBank/DDBJ databases">
        <title>Plant Genome Project.</title>
        <authorList>
            <person name="Zhang R.-G."/>
        </authorList>
    </citation>
    <scope>NUCLEOTIDE SEQUENCE [LARGE SCALE GENOMIC DNA]</scope>
    <source>
        <tissue evidence="10">Rhizome</tissue>
    </source>
</reference>
<dbReference type="InterPro" id="IPR001179">
    <property type="entry name" value="PPIase_FKBP_dom"/>
</dbReference>
<dbReference type="SUPFAM" id="SSF54534">
    <property type="entry name" value="FKBP-like"/>
    <property type="match status" value="1"/>
</dbReference>
<dbReference type="PANTHER" id="PTHR31828">
    <property type="entry name" value="PHOSPHOLIPASE A1-IIGAMMA"/>
    <property type="match status" value="1"/>
</dbReference>
<dbReference type="InterPro" id="IPR002921">
    <property type="entry name" value="Fungal_lipase-type"/>
</dbReference>
<dbReference type="GO" id="GO:0008970">
    <property type="term" value="F:phospholipase A1 activity"/>
    <property type="evidence" value="ECO:0007669"/>
    <property type="project" value="UniProtKB-UniRule"/>
</dbReference>
<protein>
    <recommendedName>
        <fullName evidence="7">Phospholipase A1</fullName>
        <ecNumber evidence="7">3.1.1.-</ecNumber>
    </recommendedName>
</protein>
<dbReference type="AlphaFoldDB" id="A0A8J5I0T3"/>
<keyword evidence="11" id="KW-1185">Reference proteome</keyword>
<dbReference type="InterPro" id="IPR033556">
    <property type="entry name" value="PLA"/>
</dbReference>
<keyword evidence="6" id="KW-0413">Isomerase</keyword>
<dbReference type="EMBL" id="JACMSC010000002">
    <property type="protein sequence ID" value="KAG6533330.1"/>
    <property type="molecule type" value="Genomic_DNA"/>
</dbReference>
<dbReference type="EC" id="3.1.1.-" evidence="7"/>
<evidence type="ECO:0000256" key="4">
    <source>
        <dbReference type="ARBA" id="ARBA00022963"/>
    </source>
</evidence>
<accession>A0A8J5I0T3</accession>
<dbReference type="PANTHER" id="PTHR31828:SF10">
    <property type="entry name" value="PHOSPHOLIPASE A1-IIDELTA"/>
    <property type="match status" value="1"/>
</dbReference>
<dbReference type="GO" id="GO:0016042">
    <property type="term" value="P:lipid catabolic process"/>
    <property type="evidence" value="ECO:0007669"/>
    <property type="project" value="UniProtKB-UniRule"/>
</dbReference>
<dbReference type="GO" id="GO:0003755">
    <property type="term" value="F:peptidyl-prolyl cis-trans isomerase activity"/>
    <property type="evidence" value="ECO:0007669"/>
    <property type="project" value="UniProtKB-KW"/>
</dbReference>
<comment type="function">
    <text evidence="1 7">Acylhydrolase that catalyzes the hydrolysis of phospholipids at the sn-1 position.</text>
</comment>
<dbReference type="Proteomes" id="UP000734854">
    <property type="component" value="Unassembled WGS sequence"/>
</dbReference>
<gene>
    <name evidence="10" type="ORF">ZIOFF_007197</name>
</gene>
<feature type="domain" description="PPIase FKBP-type" evidence="9">
    <location>
        <begin position="496"/>
        <end position="585"/>
    </location>
</feature>
<dbReference type="SUPFAM" id="SSF53474">
    <property type="entry name" value="alpha/beta-Hydrolases"/>
    <property type="match status" value="1"/>
</dbReference>
<feature type="compositionally biased region" description="Basic and acidic residues" evidence="8">
    <location>
        <begin position="605"/>
        <end position="627"/>
    </location>
</feature>
<dbReference type="InterPro" id="IPR046357">
    <property type="entry name" value="PPIase_dom_sf"/>
</dbReference>
<comment type="caution">
    <text evidence="10">The sequence shown here is derived from an EMBL/GenBank/DDBJ whole genome shotgun (WGS) entry which is preliminary data.</text>
</comment>
<comment type="similarity">
    <text evidence="2 7">Belongs to the AB hydrolase superfamily. Lipase family.</text>
</comment>
<proteinExistence type="inferred from homology"/>
<feature type="compositionally biased region" description="Basic residues" evidence="8">
    <location>
        <begin position="643"/>
        <end position="652"/>
    </location>
</feature>
<evidence type="ECO:0000256" key="3">
    <source>
        <dbReference type="ARBA" id="ARBA00022801"/>
    </source>
</evidence>
<evidence type="ECO:0000256" key="7">
    <source>
        <dbReference type="RuleBase" id="RU367093"/>
    </source>
</evidence>
<dbReference type="Pfam" id="PF00254">
    <property type="entry name" value="FKBP_C"/>
    <property type="match status" value="1"/>
</dbReference>
<evidence type="ECO:0000313" key="11">
    <source>
        <dbReference type="Proteomes" id="UP000734854"/>
    </source>
</evidence>
<evidence type="ECO:0000256" key="8">
    <source>
        <dbReference type="SAM" id="MobiDB-lite"/>
    </source>
</evidence>
<evidence type="ECO:0000256" key="2">
    <source>
        <dbReference type="ARBA" id="ARBA00010701"/>
    </source>
</evidence>
<sequence length="652" mass="71434">MEITLVSLLSSGERTGLATSAGLYASNLVESDKFAPVCKSRSGLVLTTSSAMYGNLTTPARFGPDRVFCHLASNQLSMERNGGAAATATPSWEELLGSNNWSGLLSPLDEALRDHLLRCGSFCQIAGDSFISDSQSNNVGKCRYSPASILRQLFFKETADYVVDVLSNVDGYLYTTIVLETNWMGYVAVSSDDLYERTGRREIYVAWRGTSRPLEWLVDLDISLVPFGGEGDVKIMKGWRDIYTTKNIIEQIPSAQEKLKAVIKEYVDLYKDQNPSIICVGHSLGGSLAIVSAFDIANSGLSEINGNDHIQVCAVAFDAPRVGNQAFNDALEKLPKTKVLRINNIKDIVAYWPPCDGYVDTGKILHINSEESTFLKSKGDYEGDQLLAKIAQWHALQVILHTVTGWSTEFDNDSKLVKARLPLVNRSAGHLKAEQRVLEGWWVEKNKGMAYDKEKDICILAQKSMDDPVDLTGDGGVLKTIITKPRDDALAPSDSIPVVDVHYEGTLAETGEVFDTTHEDNSVFSFEIGSGTVIKAWDIALRTMKVGEICKITCKPDYAYGITGSPPEIPPNATLVFEVELVACRPRKGASLGSVSDEKARLQELKKQRESIAASKEEEKKKREEAKAAAAARVQAKLESKKNQGKGKGKAK</sequence>
<organism evidence="10 11">
    <name type="scientific">Zingiber officinale</name>
    <name type="common">Ginger</name>
    <name type="synonym">Amomum zingiber</name>
    <dbReference type="NCBI Taxonomy" id="94328"/>
    <lineage>
        <taxon>Eukaryota</taxon>
        <taxon>Viridiplantae</taxon>
        <taxon>Streptophyta</taxon>
        <taxon>Embryophyta</taxon>
        <taxon>Tracheophyta</taxon>
        <taxon>Spermatophyta</taxon>
        <taxon>Magnoliopsida</taxon>
        <taxon>Liliopsida</taxon>
        <taxon>Zingiberales</taxon>
        <taxon>Zingiberaceae</taxon>
        <taxon>Zingiber</taxon>
    </lineage>
</organism>
<dbReference type="Pfam" id="PF01764">
    <property type="entry name" value="Lipase_3"/>
    <property type="match status" value="1"/>
</dbReference>
<dbReference type="Gene3D" id="3.40.50.1820">
    <property type="entry name" value="alpha/beta hydrolase"/>
    <property type="match status" value="1"/>
</dbReference>
<evidence type="ECO:0000256" key="6">
    <source>
        <dbReference type="PROSITE-ProRule" id="PRU00277"/>
    </source>
</evidence>
<evidence type="ECO:0000259" key="9">
    <source>
        <dbReference type="PROSITE" id="PS50059"/>
    </source>
</evidence>
<comment type="catalytic activity">
    <reaction evidence="6">
        <text>[protein]-peptidylproline (omega=180) = [protein]-peptidylproline (omega=0)</text>
        <dbReference type="Rhea" id="RHEA:16237"/>
        <dbReference type="Rhea" id="RHEA-COMP:10747"/>
        <dbReference type="Rhea" id="RHEA-COMP:10748"/>
        <dbReference type="ChEBI" id="CHEBI:83833"/>
        <dbReference type="ChEBI" id="CHEBI:83834"/>
        <dbReference type="EC" id="5.2.1.8"/>
    </reaction>
</comment>
<keyword evidence="6" id="KW-0697">Rotamase</keyword>
<dbReference type="InterPro" id="IPR029058">
    <property type="entry name" value="AB_hydrolase_fold"/>
</dbReference>
<evidence type="ECO:0000256" key="5">
    <source>
        <dbReference type="ARBA" id="ARBA00023098"/>
    </source>
</evidence>
<feature type="region of interest" description="Disordered" evidence="8">
    <location>
        <begin position="605"/>
        <end position="652"/>
    </location>
</feature>
<name>A0A8J5I0T3_ZINOF</name>
<keyword evidence="5 7" id="KW-0443">Lipid metabolism</keyword>
<dbReference type="Gene3D" id="3.10.50.40">
    <property type="match status" value="1"/>
</dbReference>
<dbReference type="PROSITE" id="PS50059">
    <property type="entry name" value="FKBP_PPIASE"/>
    <property type="match status" value="1"/>
</dbReference>